<dbReference type="EMBL" id="JAHUTI010072395">
    <property type="protein sequence ID" value="MED6255935.1"/>
    <property type="molecule type" value="Genomic_DNA"/>
</dbReference>
<name>A0ABU7C0S7_9TELE</name>
<proteinExistence type="predicted"/>
<accession>A0ABU7C0S7</accession>
<comment type="caution">
    <text evidence="1">The sequence shown here is derived from an EMBL/GenBank/DDBJ whole genome shotgun (WGS) entry which is preliminary data.</text>
</comment>
<evidence type="ECO:0000313" key="2">
    <source>
        <dbReference type="Proteomes" id="UP001345963"/>
    </source>
</evidence>
<gene>
    <name evidence="1" type="ORF">ATANTOWER_017188</name>
</gene>
<sequence length="120" mass="12896">MCSVSALIRSSQPGGKHPHSVYSHCNERMLHIMKEEDGSSLTRTHPHITRSVCKGLVVIVASPASALSPPSLIPLINLPAKHAHMLLIYTRTELCSLCGLKSGALASSNKPDIMLVLATY</sequence>
<protein>
    <submittedName>
        <fullName evidence="1">Uncharacterized protein</fullName>
    </submittedName>
</protein>
<organism evidence="1 2">
    <name type="scientific">Ataeniobius toweri</name>
    <dbReference type="NCBI Taxonomy" id="208326"/>
    <lineage>
        <taxon>Eukaryota</taxon>
        <taxon>Metazoa</taxon>
        <taxon>Chordata</taxon>
        <taxon>Craniata</taxon>
        <taxon>Vertebrata</taxon>
        <taxon>Euteleostomi</taxon>
        <taxon>Actinopterygii</taxon>
        <taxon>Neopterygii</taxon>
        <taxon>Teleostei</taxon>
        <taxon>Neoteleostei</taxon>
        <taxon>Acanthomorphata</taxon>
        <taxon>Ovalentaria</taxon>
        <taxon>Atherinomorphae</taxon>
        <taxon>Cyprinodontiformes</taxon>
        <taxon>Goodeidae</taxon>
        <taxon>Ataeniobius</taxon>
    </lineage>
</organism>
<dbReference type="Proteomes" id="UP001345963">
    <property type="component" value="Unassembled WGS sequence"/>
</dbReference>
<evidence type="ECO:0000313" key="1">
    <source>
        <dbReference type="EMBL" id="MED6255935.1"/>
    </source>
</evidence>
<keyword evidence="2" id="KW-1185">Reference proteome</keyword>
<reference evidence="1 2" key="1">
    <citation type="submission" date="2021-07" db="EMBL/GenBank/DDBJ databases">
        <authorList>
            <person name="Palmer J.M."/>
        </authorList>
    </citation>
    <scope>NUCLEOTIDE SEQUENCE [LARGE SCALE GENOMIC DNA]</scope>
    <source>
        <strain evidence="1 2">AT_MEX2019</strain>
        <tissue evidence="1">Muscle</tissue>
    </source>
</reference>